<evidence type="ECO:0000256" key="4">
    <source>
        <dbReference type="ARBA" id="ARBA00023136"/>
    </source>
</evidence>
<evidence type="ECO:0000313" key="6">
    <source>
        <dbReference type="EMBL" id="SHJ96651.1"/>
    </source>
</evidence>
<dbReference type="InterPro" id="IPR007382">
    <property type="entry name" value="UPF0756_TM"/>
</dbReference>
<keyword evidence="1 5" id="KW-1003">Cell membrane</keyword>
<dbReference type="Pfam" id="PF04284">
    <property type="entry name" value="DUF441"/>
    <property type="match status" value="1"/>
</dbReference>
<evidence type="ECO:0000256" key="3">
    <source>
        <dbReference type="ARBA" id="ARBA00022989"/>
    </source>
</evidence>
<protein>
    <recommendedName>
        <fullName evidence="5">UPF0756 membrane protein SAMN02745123_00209</fullName>
    </recommendedName>
</protein>
<dbReference type="AlphaFoldDB" id="A0A1M6NLQ2"/>
<dbReference type="PANTHER" id="PTHR38452:SF1">
    <property type="entry name" value="UPF0756 MEMBRANE PROTEIN YEAL"/>
    <property type="match status" value="1"/>
</dbReference>
<dbReference type="EMBL" id="FRAR01000004">
    <property type="protein sequence ID" value="SHJ96651.1"/>
    <property type="molecule type" value="Genomic_DNA"/>
</dbReference>
<dbReference type="GO" id="GO:0005886">
    <property type="term" value="C:plasma membrane"/>
    <property type="evidence" value="ECO:0007669"/>
    <property type="project" value="UniProtKB-SubCell"/>
</dbReference>
<name>A0A1M6NLQ2_9FIRM</name>
<proteinExistence type="inferred from homology"/>
<gene>
    <name evidence="6" type="ORF">SAMN02745123_00209</name>
</gene>
<reference evidence="7" key="1">
    <citation type="submission" date="2016-11" db="EMBL/GenBank/DDBJ databases">
        <authorList>
            <person name="Varghese N."/>
            <person name="Submissions S."/>
        </authorList>
    </citation>
    <scope>NUCLEOTIDE SEQUENCE [LARGE SCALE GENOMIC DNA]</scope>
    <source>
        <strain evidence="7">DSM 10349</strain>
    </source>
</reference>
<dbReference type="OrthoDB" id="80306at2"/>
<evidence type="ECO:0000256" key="1">
    <source>
        <dbReference type="ARBA" id="ARBA00022475"/>
    </source>
</evidence>
<organism evidence="6 7">
    <name type="scientific">Desulforamulus aeronauticus DSM 10349</name>
    <dbReference type="NCBI Taxonomy" id="1121421"/>
    <lineage>
        <taxon>Bacteria</taxon>
        <taxon>Bacillati</taxon>
        <taxon>Bacillota</taxon>
        <taxon>Clostridia</taxon>
        <taxon>Eubacteriales</taxon>
        <taxon>Peptococcaceae</taxon>
        <taxon>Desulforamulus</taxon>
    </lineage>
</organism>
<evidence type="ECO:0000313" key="7">
    <source>
        <dbReference type="Proteomes" id="UP000183997"/>
    </source>
</evidence>
<evidence type="ECO:0000256" key="5">
    <source>
        <dbReference type="HAMAP-Rule" id="MF_01874"/>
    </source>
</evidence>
<comment type="similarity">
    <text evidence="5">Belongs to the UPF0756 family.</text>
</comment>
<feature type="transmembrane region" description="Helical" evidence="5">
    <location>
        <begin position="107"/>
        <end position="126"/>
    </location>
</feature>
<feature type="transmembrane region" description="Helical" evidence="5">
    <location>
        <begin position="132"/>
        <end position="150"/>
    </location>
</feature>
<keyword evidence="7" id="KW-1185">Reference proteome</keyword>
<dbReference type="HAMAP" id="MF_01874">
    <property type="entry name" value="UPF0756"/>
    <property type="match status" value="1"/>
</dbReference>
<accession>A0A1M6NLQ2</accession>
<feature type="transmembrane region" description="Helical" evidence="5">
    <location>
        <begin position="40"/>
        <end position="63"/>
    </location>
</feature>
<dbReference type="Proteomes" id="UP000183997">
    <property type="component" value="Unassembled WGS sequence"/>
</dbReference>
<keyword evidence="3 5" id="KW-1133">Transmembrane helix</keyword>
<keyword evidence="2 5" id="KW-0812">Transmembrane</keyword>
<dbReference type="STRING" id="1121421.SAMN02745123_00209"/>
<evidence type="ECO:0000256" key="2">
    <source>
        <dbReference type="ARBA" id="ARBA00022692"/>
    </source>
</evidence>
<keyword evidence="4 5" id="KW-0472">Membrane</keyword>
<feature type="transmembrane region" description="Helical" evidence="5">
    <location>
        <begin position="6"/>
        <end position="33"/>
    </location>
</feature>
<dbReference type="RefSeq" id="WP_072910417.1">
    <property type="nucleotide sequence ID" value="NZ_FRAR01000004.1"/>
</dbReference>
<comment type="subcellular location">
    <subcellularLocation>
        <location evidence="5">Cell membrane</location>
        <topology evidence="5">Multi-pass membrane protein</topology>
    </subcellularLocation>
</comment>
<sequence length="151" mass="16143">MHSGEITMVIILLIGLAARSNLIANCACILLILQFSKLELLFPYLETHGLELGLLFLLLSILVPVATDKITTRELFYNVSSLPGILAIIGGALATHLNSEGLKLMQIDPGIIFGLIVGSVIGIIFFNGQPVGPLMAAGVAALFLEVLSWFQ</sequence>
<dbReference type="PANTHER" id="PTHR38452">
    <property type="entry name" value="UPF0756 MEMBRANE PROTEIN YEAL"/>
    <property type="match status" value="1"/>
</dbReference>
<feature type="transmembrane region" description="Helical" evidence="5">
    <location>
        <begin position="75"/>
        <end position="95"/>
    </location>
</feature>